<protein>
    <submittedName>
        <fullName evidence="1">Uncharacterized protein</fullName>
    </submittedName>
</protein>
<dbReference type="Proteomes" id="UP001519460">
    <property type="component" value="Unassembled WGS sequence"/>
</dbReference>
<organism evidence="1 2">
    <name type="scientific">Batillaria attramentaria</name>
    <dbReference type="NCBI Taxonomy" id="370345"/>
    <lineage>
        <taxon>Eukaryota</taxon>
        <taxon>Metazoa</taxon>
        <taxon>Spiralia</taxon>
        <taxon>Lophotrochozoa</taxon>
        <taxon>Mollusca</taxon>
        <taxon>Gastropoda</taxon>
        <taxon>Caenogastropoda</taxon>
        <taxon>Sorbeoconcha</taxon>
        <taxon>Cerithioidea</taxon>
        <taxon>Batillariidae</taxon>
        <taxon>Batillaria</taxon>
    </lineage>
</organism>
<name>A0ABD0L7K8_9CAEN</name>
<evidence type="ECO:0000313" key="2">
    <source>
        <dbReference type="Proteomes" id="UP001519460"/>
    </source>
</evidence>
<dbReference type="AlphaFoldDB" id="A0ABD0L7K8"/>
<gene>
    <name evidence="1" type="ORF">BaRGS_00013694</name>
</gene>
<evidence type="ECO:0000313" key="1">
    <source>
        <dbReference type="EMBL" id="KAK7495054.1"/>
    </source>
</evidence>
<comment type="caution">
    <text evidence="1">The sequence shown here is derived from an EMBL/GenBank/DDBJ whole genome shotgun (WGS) entry which is preliminary data.</text>
</comment>
<proteinExistence type="predicted"/>
<accession>A0ABD0L7K8</accession>
<keyword evidence="2" id="KW-1185">Reference proteome</keyword>
<reference evidence="1 2" key="1">
    <citation type="journal article" date="2023" name="Sci. Data">
        <title>Genome assembly of the Korean intertidal mud-creeper Batillaria attramentaria.</title>
        <authorList>
            <person name="Patra A.K."/>
            <person name="Ho P.T."/>
            <person name="Jun S."/>
            <person name="Lee S.J."/>
            <person name="Kim Y."/>
            <person name="Won Y.J."/>
        </authorList>
    </citation>
    <scope>NUCLEOTIDE SEQUENCE [LARGE SCALE GENOMIC DNA]</scope>
    <source>
        <strain evidence="1">Wonlab-2016</strain>
    </source>
</reference>
<dbReference type="EMBL" id="JACVVK020000078">
    <property type="protein sequence ID" value="KAK7495054.1"/>
    <property type="molecule type" value="Genomic_DNA"/>
</dbReference>
<sequence length="92" mass="10497">MFSYICSREGTKKHGQSPESAIHATLADHVYIIKAITTGKTSTILKNSSKDCDKIFDDRKQGHEWIGPQEDNLQQLLQRRCLHLKRGRRSCA</sequence>